<evidence type="ECO:0000256" key="1">
    <source>
        <dbReference type="SAM" id="MobiDB-lite"/>
    </source>
</evidence>
<gene>
    <name evidence="3" type="ORF">g.53314</name>
</gene>
<feature type="non-terminal residue" evidence="3">
    <location>
        <position position="1"/>
    </location>
</feature>
<accession>A0A1B6LEM8</accession>
<reference evidence="3" key="1">
    <citation type="submission" date="2015-11" db="EMBL/GenBank/DDBJ databases">
        <title>De novo transcriptome assembly of four potential Pierce s Disease insect vectors from Arizona vineyards.</title>
        <authorList>
            <person name="Tassone E.E."/>
        </authorList>
    </citation>
    <scope>NUCLEOTIDE SEQUENCE</scope>
</reference>
<feature type="non-terminal residue" evidence="3">
    <location>
        <position position="101"/>
    </location>
</feature>
<feature type="domain" description="NWD2 C-terminal beta-propeller" evidence="2">
    <location>
        <begin position="9"/>
        <end position="101"/>
    </location>
</feature>
<dbReference type="EMBL" id="GEBQ01017828">
    <property type="protein sequence ID" value="JAT22149.1"/>
    <property type="molecule type" value="Transcribed_RNA"/>
</dbReference>
<sequence length="101" mass="10377">AISKPPVPVGQEAPTKTTATGIARNIPSGSQIYSFDYPLKNITGVAFKQAVVTCDGQSIVGLAADKGHRETVVVFNAKTGAPGPKIPLKVAGVKDVAFMVA</sequence>
<name>A0A1B6LEM8_9HEMI</name>
<dbReference type="InterPro" id="IPR056534">
    <property type="entry name" value="Beta-prop_NWD2_C"/>
</dbReference>
<organism evidence="3">
    <name type="scientific">Graphocephala atropunctata</name>
    <dbReference type="NCBI Taxonomy" id="36148"/>
    <lineage>
        <taxon>Eukaryota</taxon>
        <taxon>Metazoa</taxon>
        <taxon>Ecdysozoa</taxon>
        <taxon>Arthropoda</taxon>
        <taxon>Hexapoda</taxon>
        <taxon>Insecta</taxon>
        <taxon>Pterygota</taxon>
        <taxon>Neoptera</taxon>
        <taxon>Paraneoptera</taxon>
        <taxon>Hemiptera</taxon>
        <taxon>Auchenorrhyncha</taxon>
        <taxon>Membracoidea</taxon>
        <taxon>Cicadellidae</taxon>
        <taxon>Cicadellinae</taxon>
        <taxon>Cicadellini</taxon>
        <taxon>Graphocephala</taxon>
    </lineage>
</organism>
<evidence type="ECO:0000259" key="2">
    <source>
        <dbReference type="Pfam" id="PF23586"/>
    </source>
</evidence>
<protein>
    <recommendedName>
        <fullName evidence="2">NWD2 C-terminal beta-propeller domain-containing protein</fullName>
    </recommendedName>
</protein>
<dbReference type="Pfam" id="PF23586">
    <property type="entry name" value="Beta-prop_NWD2_C"/>
    <property type="match status" value="1"/>
</dbReference>
<feature type="region of interest" description="Disordered" evidence="1">
    <location>
        <begin position="1"/>
        <end position="22"/>
    </location>
</feature>
<evidence type="ECO:0000313" key="3">
    <source>
        <dbReference type="EMBL" id="JAT22149.1"/>
    </source>
</evidence>
<dbReference type="AlphaFoldDB" id="A0A1B6LEM8"/>
<proteinExistence type="predicted"/>